<name>A0A075JHF9_9MICO</name>
<keyword evidence="2" id="KW-1185">Reference proteome</keyword>
<sequence length="160" mass="16610">MRRVVVAHGGAARLEASPHRSKGFPMTRLYCPVTADGVAALATSALTVEAAFAVTDDVRALAPHGDEELHEHIATQLAAAGCAGRRVVVVVVDVPDARVRPAASTGGGALPGRVVVDGDVTLRDVACFLVGDEGEQVSDDADLELSWYDASEIDAVRALL</sequence>
<dbReference type="KEGG" id="dni:HX89_10110"/>
<dbReference type="Proteomes" id="UP000027986">
    <property type="component" value="Chromosome"/>
</dbReference>
<evidence type="ECO:0000313" key="2">
    <source>
        <dbReference type="Proteomes" id="UP000027986"/>
    </source>
</evidence>
<accession>A0A075JHF9</accession>
<organism evidence="1 2">
    <name type="scientific">Dermacoccus nishinomiyaensis</name>
    <dbReference type="NCBI Taxonomy" id="1274"/>
    <lineage>
        <taxon>Bacteria</taxon>
        <taxon>Bacillati</taxon>
        <taxon>Actinomycetota</taxon>
        <taxon>Actinomycetes</taxon>
        <taxon>Micrococcales</taxon>
        <taxon>Dermacoccaceae</taxon>
        <taxon>Dermacoccus</taxon>
    </lineage>
</organism>
<dbReference type="HOGENOM" id="CLU_1649370_0_0_11"/>
<dbReference type="AlphaFoldDB" id="A0A075JHF9"/>
<dbReference type="eggNOG" id="ENOG50304ZD">
    <property type="taxonomic scope" value="Bacteria"/>
</dbReference>
<gene>
    <name evidence="1" type="ORF">HX89_10110</name>
</gene>
<evidence type="ECO:0000313" key="1">
    <source>
        <dbReference type="EMBL" id="AIF41240.1"/>
    </source>
</evidence>
<protein>
    <submittedName>
        <fullName evidence="1">Uncharacterized protein</fullName>
    </submittedName>
</protein>
<proteinExistence type="predicted"/>
<reference evidence="1 2" key="1">
    <citation type="submission" date="2014-07" db="EMBL/GenBank/DDBJ databases">
        <title>Genome Sequencing of Dermacoccus nishinomiyaensis.</title>
        <authorList>
            <person name="Hong K.W."/>
            <person name="Chan K.G."/>
        </authorList>
    </citation>
    <scope>NUCLEOTIDE SEQUENCE [LARGE SCALE GENOMIC DNA]</scope>
    <source>
        <strain evidence="1 2">M25</strain>
    </source>
</reference>
<dbReference type="InterPro" id="IPR054206">
    <property type="entry name" value="DUF6912"/>
</dbReference>
<dbReference type="Pfam" id="PF21853">
    <property type="entry name" value="DUF6912"/>
    <property type="match status" value="1"/>
</dbReference>
<dbReference type="EMBL" id="CP008889">
    <property type="protein sequence ID" value="AIF41240.1"/>
    <property type="molecule type" value="Genomic_DNA"/>
</dbReference>